<feature type="transmembrane region" description="Helical" evidence="1">
    <location>
        <begin position="20"/>
        <end position="38"/>
    </location>
</feature>
<keyword evidence="1" id="KW-1133">Transmembrane helix</keyword>
<keyword evidence="1" id="KW-0472">Membrane</keyword>
<evidence type="ECO:0000313" key="2">
    <source>
        <dbReference type="EMBL" id="KAF3424643.1"/>
    </source>
</evidence>
<keyword evidence="3" id="KW-1185">Reference proteome</keyword>
<sequence>MYFYLPKEVNKKEKWISQNTQTLLFTIIYISIYFNIFCRKIGDVVYATNWYYLSNKDMLNLILIISRANSVVKITAGKMTHMCLYTFSDIVQKLLIT</sequence>
<dbReference type="Proteomes" id="UP000655588">
    <property type="component" value="Unassembled WGS sequence"/>
</dbReference>
<proteinExistence type="predicted"/>
<dbReference type="EMBL" id="WNWW01000455">
    <property type="protein sequence ID" value="KAF3424643.1"/>
    <property type="molecule type" value="Genomic_DNA"/>
</dbReference>
<protein>
    <submittedName>
        <fullName evidence="2">Uncharacterized protein</fullName>
    </submittedName>
</protein>
<evidence type="ECO:0000256" key="1">
    <source>
        <dbReference type="SAM" id="Phobius"/>
    </source>
</evidence>
<name>A0A833RQ67_9HYME</name>
<organism evidence="2 3">
    <name type="scientific">Frieseomelitta varia</name>
    <dbReference type="NCBI Taxonomy" id="561572"/>
    <lineage>
        <taxon>Eukaryota</taxon>
        <taxon>Metazoa</taxon>
        <taxon>Ecdysozoa</taxon>
        <taxon>Arthropoda</taxon>
        <taxon>Hexapoda</taxon>
        <taxon>Insecta</taxon>
        <taxon>Pterygota</taxon>
        <taxon>Neoptera</taxon>
        <taxon>Endopterygota</taxon>
        <taxon>Hymenoptera</taxon>
        <taxon>Apocrita</taxon>
        <taxon>Aculeata</taxon>
        <taxon>Apoidea</taxon>
        <taxon>Anthophila</taxon>
        <taxon>Apidae</taxon>
        <taxon>Frieseomelitta</taxon>
    </lineage>
</organism>
<evidence type="ECO:0000313" key="3">
    <source>
        <dbReference type="Proteomes" id="UP000655588"/>
    </source>
</evidence>
<gene>
    <name evidence="2" type="ORF">E2986_11722</name>
</gene>
<accession>A0A833RQ67</accession>
<comment type="caution">
    <text evidence="2">The sequence shown here is derived from an EMBL/GenBank/DDBJ whole genome shotgun (WGS) entry which is preliminary data.</text>
</comment>
<reference evidence="2" key="1">
    <citation type="submission" date="2019-11" db="EMBL/GenBank/DDBJ databases">
        <title>The nuclear and mitochondrial genomes of Frieseomelitta varia - a highly eusocial stingless bee (Meliponini) with a permanently sterile worker caste.</title>
        <authorList>
            <person name="Freitas F.C.P."/>
            <person name="Lourenco A.P."/>
            <person name="Nunes F.M.F."/>
            <person name="Paschoal A.R."/>
            <person name="Abreu F.C.P."/>
            <person name="Barbin F.O."/>
            <person name="Bataglia L."/>
            <person name="Cardoso-Junior C.A.M."/>
            <person name="Cervoni M.S."/>
            <person name="Silva S.R."/>
            <person name="Dalarmi F."/>
            <person name="Del Lama M.A."/>
            <person name="Depintor T.S."/>
            <person name="Ferreira K.M."/>
            <person name="Goria P.S."/>
            <person name="Jaskot M.C."/>
            <person name="Lago D.C."/>
            <person name="Luna-Lucena D."/>
            <person name="Moda L.M."/>
            <person name="Nascimento L."/>
            <person name="Pedrino M."/>
            <person name="Rabico F.O."/>
            <person name="Sanches F.C."/>
            <person name="Santos D.E."/>
            <person name="Santos C.G."/>
            <person name="Vieira J."/>
            <person name="Lopes T.F."/>
            <person name="Barchuk A.R."/>
            <person name="Hartfelder K."/>
            <person name="Simoes Z.L.P."/>
            <person name="Bitondi M.M.G."/>
            <person name="Pinheiro D.G."/>
        </authorList>
    </citation>
    <scope>NUCLEOTIDE SEQUENCE</scope>
    <source>
        <strain evidence="2">USP_RPSP 00005682</strain>
        <tissue evidence="2">Whole individual</tissue>
    </source>
</reference>
<dbReference type="AlphaFoldDB" id="A0A833RQ67"/>
<keyword evidence="1" id="KW-0812">Transmembrane</keyword>